<dbReference type="RefSeq" id="WP_379843286.1">
    <property type="nucleotide sequence ID" value="NZ_JBHSMA010000002.1"/>
</dbReference>
<dbReference type="EMBL" id="JBHSMA010000002">
    <property type="protein sequence ID" value="MFC5409402.1"/>
    <property type="molecule type" value="Genomic_DNA"/>
</dbReference>
<protein>
    <recommendedName>
        <fullName evidence="3">Lipocalin-like domain-containing protein</fullName>
    </recommendedName>
</protein>
<organism evidence="1 2">
    <name type="scientific">Larkinella bovis</name>
    <dbReference type="NCBI Taxonomy" id="683041"/>
    <lineage>
        <taxon>Bacteria</taxon>
        <taxon>Pseudomonadati</taxon>
        <taxon>Bacteroidota</taxon>
        <taxon>Cytophagia</taxon>
        <taxon>Cytophagales</taxon>
        <taxon>Spirosomataceae</taxon>
        <taxon>Larkinella</taxon>
    </lineage>
</organism>
<name>A0ABW0IDJ4_9BACT</name>
<dbReference type="Proteomes" id="UP001596106">
    <property type="component" value="Unassembled WGS sequence"/>
</dbReference>
<gene>
    <name evidence="1" type="ORF">ACFPMF_08800</name>
</gene>
<comment type="caution">
    <text evidence="1">The sequence shown here is derived from an EMBL/GenBank/DDBJ whole genome shotgun (WGS) entry which is preliminary data.</text>
</comment>
<proteinExistence type="predicted"/>
<keyword evidence="2" id="KW-1185">Reference proteome</keyword>
<dbReference type="PROSITE" id="PS51257">
    <property type="entry name" value="PROKAR_LIPOPROTEIN"/>
    <property type="match status" value="1"/>
</dbReference>
<sequence length="150" mass="15928">MKKGLIFLFALLTFAACKKDSETEVTPKDPASAVAGTYQLSSFDYKVGEESIVSYSKLPVTQKGVTVSASADVQKTGDGTVSLVLLLKATGEQDRELDLGEYEIQAKGKTYGLYTGNGSQVAEINAGQLIFEASGTSDGEPVEITFEAKK</sequence>
<evidence type="ECO:0008006" key="3">
    <source>
        <dbReference type="Google" id="ProtNLM"/>
    </source>
</evidence>
<evidence type="ECO:0000313" key="2">
    <source>
        <dbReference type="Proteomes" id="UP001596106"/>
    </source>
</evidence>
<reference evidence="2" key="1">
    <citation type="journal article" date="2019" name="Int. J. Syst. Evol. Microbiol.">
        <title>The Global Catalogue of Microorganisms (GCM) 10K type strain sequencing project: providing services to taxonomists for standard genome sequencing and annotation.</title>
        <authorList>
            <consortium name="The Broad Institute Genomics Platform"/>
            <consortium name="The Broad Institute Genome Sequencing Center for Infectious Disease"/>
            <person name="Wu L."/>
            <person name="Ma J."/>
        </authorList>
    </citation>
    <scope>NUCLEOTIDE SEQUENCE [LARGE SCALE GENOMIC DNA]</scope>
    <source>
        <strain evidence="2">CCUG 55250</strain>
    </source>
</reference>
<evidence type="ECO:0000313" key="1">
    <source>
        <dbReference type="EMBL" id="MFC5409402.1"/>
    </source>
</evidence>
<accession>A0ABW0IDJ4</accession>